<evidence type="ECO:0000256" key="1">
    <source>
        <dbReference type="SAM" id="MobiDB-lite"/>
    </source>
</evidence>
<protein>
    <submittedName>
        <fullName evidence="2">Uncharacterized protein</fullName>
    </submittedName>
</protein>
<organism evidence="2 3">
    <name type="scientific">Anabarilius grahami</name>
    <name type="common">Kanglang fish</name>
    <name type="synonym">Barilius grahami</name>
    <dbReference type="NCBI Taxonomy" id="495550"/>
    <lineage>
        <taxon>Eukaryota</taxon>
        <taxon>Metazoa</taxon>
        <taxon>Chordata</taxon>
        <taxon>Craniata</taxon>
        <taxon>Vertebrata</taxon>
        <taxon>Euteleostomi</taxon>
        <taxon>Actinopterygii</taxon>
        <taxon>Neopterygii</taxon>
        <taxon>Teleostei</taxon>
        <taxon>Ostariophysi</taxon>
        <taxon>Cypriniformes</taxon>
        <taxon>Xenocyprididae</taxon>
        <taxon>Xenocypridinae</taxon>
        <taxon>Xenocypridinae incertae sedis</taxon>
        <taxon>Anabarilius</taxon>
    </lineage>
</organism>
<dbReference type="Proteomes" id="UP000281406">
    <property type="component" value="Unassembled WGS sequence"/>
</dbReference>
<keyword evidence="3" id="KW-1185">Reference proteome</keyword>
<feature type="compositionally biased region" description="Low complexity" evidence="1">
    <location>
        <begin position="115"/>
        <end position="129"/>
    </location>
</feature>
<dbReference type="EMBL" id="RJVU01018281">
    <property type="protein sequence ID" value="ROL51751.1"/>
    <property type="molecule type" value="Genomic_DNA"/>
</dbReference>
<evidence type="ECO:0000313" key="2">
    <source>
        <dbReference type="EMBL" id="ROL51751.1"/>
    </source>
</evidence>
<sequence length="129" mass="14767">MAAHGEATRTDLLLSNSRSHSTRLLFTGEDKVQSINAKQVLSLAHCVCRWFEEKHHMTLSLKPAQMIQKRNTQVRDPSTIYHSSLFHWQRFTRVGRVFNVLTQRHRAHHLQPVNSSGSPIHSPGGHRNS</sequence>
<accession>A0A3N0Z0F3</accession>
<comment type="caution">
    <text evidence="2">The sequence shown here is derived from an EMBL/GenBank/DDBJ whole genome shotgun (WGS) entry which is preliminary data.</text>
</comment>
<name>A0A3N0Z0F3_ANAGA</name>
<proteinExistence type="predicted"/>
<feature type="region of interest" description="Disordered" evidence="1">
    <location>
        <begin position="109"/>
        <end position="129"/>
    </location>
</feature>
<reference evidence="2 3" key="1">
    <citation type="submission" date="2018-10" db="EMBL/GenBank/DDBJ databases">
        <title>Genome assembly for a Yunnan-Guizhou Plateau 3E fish, Anabarilius grahami (Regan), and its evolutionary and genetic applications.</title>
        <authorList>
            <person name="Jiang W."/>
        </authorList>
    </citation>
    <scope>NUCLEOTIDE SEQUENCE [LARGE SCALE GENOMIC DNA]</scope>
    <source>
        <strain evidence="2">AG-KIZ</strain>
        <tissue evidence="2">Muscle</tissue>
    </source>
</reference>
<gene>
    <name evidence="2" type="ORF">DPX16_19270</name>
</gene>
<evidence type="ECO:0000313" key="3">
    <source>
        <dbReference type="Proteomes" id="UP000281406"/>
    </source>
</evidence>
<dbReference type="AlphaFoldDB" id="A0A3N0Z0F3"/>